<accession>A0A8X6L5H8</accession>
<evidence type="ECO:0000256" key="1">
    <source>
        <dbReference type="ARBA" id="ARBA00005776"/>
    </source>
</evidence>
<dbReference type="PANTHER" id="PTHR11373:SF4">
    <property type="entry name" value="DEOXYNUCLEOSIDE TRIPHOSPHATE TRIPHOSPHOHYDROLASE SAMHD1"/>
    <property type="match status" value="1"/>
</dbReference>
<dbReference type="InterPro" id="IPR003607">
    <property type="entry name" value="HD/PDEase_dom"/>
</dbReference>
<name>A0A8X6L5H8_TRICU</name>
<dbReference type="AlphaFoldDB" id="A0A8X6L5H8"/>
<dbReference type="GO" id="GO:0006203">
    <property type="term" value="P:dGTP catabolic process"/>
    <property type="evidence" value="ECO:0007669"/>
    <property type="project" value="TreeGrafter"/>
</dbReference>
<sequence length="155" mass="17630">MSFLERSLDIETYDLNGCHCLSPHSKKLKSAHFSTKIFCDPVHGQISLHPACVAIIDTPQFQRLRSIKQTGFLEYVYPGSIHNRFSHSLGVCYLAGKYIRELGERQPELSITDVDILCVELAGLCHDLGHGPFSHSWEKYMHMASLQKKVNTVWK</sequence>
<dbReference type="OrthoDB" id="6475480at2759"/>
<proteinExistence type="inferred from homology"/>
<dbReference type="InterPro" id="IPR006674">
    <property type="entry name" value="HD_domain"/>
</dbReference>
<organism evidence="3 4">
    <name type="scientific">Trichonephila clavata</name>
    <name type="common">Joro spider</name>
    <name type="synonym">Nephila clavata</name>
    <dbReference type="NCBI Taxonomy" id="2740835"/>
    <lineage>
        <taxon>Eukaryota</taxon>
        <taxon>Metazoa</taxon>
        <taxon>Ecdysozoa</taxon>
        <taxon>Arthropoda</taxon>
        <taxon>Chelicerata</taxon>
        <taxon>Arachnida</taxon>
        <taxon>Araneae</taxon>
        <taxon>Araneomorphae</taxon>
        <taxon>Entelegynae</taxon>
        <taxon>Araneoidea</taxon>
        <taxon>Nephilidae</taxon>
        <taxon>Trichonephila</taxon>
    </lineage>
</organism>
<comment type="similarity">
    <text evidence="1">Belongs to the SAMHD1 family.</text>
</comment>
<dbReference type="InterPro" id="IPR050135">
    <property type="entry name" value="dGTPase-like"/>
</dbReference>
<dbReference type="Gene3D" id="1.10.3210.10">
    <property type="entry name" value="Hypothetical protein af1432"/>
    <property type="match status" value="1"/>
</dbReference>
<evidence type="ECO:0000313" key="3">
    <source>
        <dbReference type="EMBL" id="GFQ96121.1"/>
    </source>
</evidence>
<dbReference type="GO" id="GO:0008832">
    <property type="term" value="F:dGTPase activity"/>
    <property type="evidence" value="ECO:0007669"/>
    <property type="project" value="TreeGrafter"/>
</dbReference>
<comment type="caution">
    <text evidence="3">The sequence shown here is derived from an EMBL/GenBank/DDBJ whole genome shotgun (WGS) entry which is preliminary data.</text>
</comment>
<keyword evidence="4" id="KW-1185">Reference proteome</keyword>
<feature type="non-terminal residue" evidence="3">
    <location>
        <position position="155"/>
    </location>
</feature>
<feature type="domain" description="HD" evidence="2">
    <location>
        <begin position="84"/>
        <end position="155"/>
    </location>
</feature>
<evidence type="ECO:0000313" key="4">
    <source>
        <dbReference type="Proteomes" id="UP000887116"/>
    </source>
</evidence>
<dbReference type="CDD" id="cd00077">
    <property type="entry name" value="HDc"/>
    <property type="match status" value="1"/>
</dbReference>
<dbReference type="SUPFAM" id="SSF109604">
    <property type="entry name" value="HD-domain/PDEase-like"/>
    <property type="match status" value="1"/>
</dbReference>
<dbReference type="Pfam" id="PF01966">
    <property type="entry name" value="HD"/>
    <property type="match status" value="1"/>
</dbReference>
<dbReference type="PANTHER" id="PTHR11373">
    <property type="entry name" value="DEOXYNUCLEOSIDE TRIPHOSPHATE TRIPHOSPHOHYDROLASE"/>
    <property type="match status" value="1"/>
</dbReference>
<dbReference type="EMBL" id="BMAO01024555">
    <property type="protein sequence ID" value="GFQ96121.1"/>
    <property type="molecule type" value="Genomic_DNA"/>
</dbReference>
<dbReference type="PROSITE" id="PS51831">
    <property type="entry name" value="HD"/>
    <property type="match status" value="1"/>
</dbReference>
<reference evidence="3" key="1">
    <citation type="submission" date="2020-07" db="EMBL/GenBank/DDBJ databases">
        <title>Multicomponent nature underlies the extraordinary mechanical properties of spider dragline silk.</title>
        <authorList>
            <person name="Kono N."/>
            <person name="Nakamura H."/>
            <person name="Mori M."/>
            <person name="Yoshida Y."/>
            <person name="Ohtoshi R."/>
            <person name="Malay A.D."/>
            <person name="Moran D.A.P."/>
            <person name="Tomita M."/>
            <person name="Numata K."/>
            <person name="Arakawa K."/>
        </authorList>
    </citation>
    <scope>NUCLEOTIDE SEQUENCE</scope>
</reference>
<evidence type="ECO:0000259" key="2">
    <source>
        <dbReference type="PROSITE" id="PS51831"/>
    </source>
</evidence>
<dbReference type="GO" id="GO:0005634">
    <property type="term" value="C:nucleus"/>
    <property type="evidence" value="ECO:0007669"/>
    <property type="project" value="TreeGrafter"/>
</dbReference>
<gene>
    <name evidence="3" type="primary">SAMHD1</name>
    <name evidence="3" type="ORF">TNCT_615741</name>
</gene>
<protein>
    <submittedName>
        <fullName evidence="3">Deoxynucleoside triphosphate triphosphohydrolase SAMHD1</fullName>
    </submittedName>
</protein>
<dbReference type="Proteomes" id="UP000887116">
    <property type="component" value="Unassembled WGS sequence"/>
</dbReference>